<feature type="signal peptide" evidence="1">
    <location>
        <begin position="1"/>
        <end position="26"/>
    </location>
</feature>
<dbReference type="AlphaFoldDB" id="D0LFN5"/>
<dbReference type="RefSeq" id="WP_012825296.1">
    <property type="nucleotide sequence ID" value="NC_013440.1"/>
</dbReference>
<dbReference type="EMBL" id="CP001804">
    <property type="protein sequence ID" value="ACY12669.1"/>
    <property type="molecule type" value="Genomic_DNA"/>
</dbReference>
<evidence type="ECO:0000313" key="2">
    <source>
        <dbReference type="EMBL" id="ACY12669.1"/>
    </source>
</evidence>
<sequence length="351" mass="38450">MAARHARARLAAGVFVALLTAGSSSGCDRDPIDVKSNSASVPYGRDELLAAVERFANGEHTPENYRVLAAEIERLQPRFNSEVAREAERNLVFLAIGPLEQYLDASPTEQLEALGLTVWPTALGYTPLPDEDAWTYTERLCGGPLNGSCKQIVPEHRASILAQLALSRFKERARTALLECEDCGKDPHFSSTMGRFVSRADELLASSGIDARRAHPKLWPISGSKAEPWSQLRVLRLRPDGTATLEGEPVPPEERVSMLKAQRDEAKALGLRAEPATPLARIRGAARDARAAGYSQLALQARVPEFPYELREYRVQLAEKATLKLRDEDSLQLLINSIDAKLSAGTPPPVL</sequence>
<organism evidence="2 3">
    <name type="scientific">Haliangium ochraceum (strain DSM 14365 / JCM 11303 / SMP-2)</name>
    <dbReference type="NCBI Taxonomy" id="502025"/>
    <lineage>
        <taxon>Bacteria</taxon>
        <taxon>Pseudomonadati</taxon>
        <taxon>Myxococcota</taxon>
        <taxon>Polyangia</taxon>
        <taxon>Haliangiales</taxon>
        <taxon>Kofleriaceae</taxon>
        <taxon>Haliangium</taxon>
    </lineage>
</organism>
<protein>
    <recommendedName>
        <fullName evidence="4">Lipoprotein</fullName>
    </recommendedName>
</protein>
<dbReference type="HOGENOM" id="CLU_789336_0_0_7"/>
<evidence type="ECO:0000256" key="1">
    <source>
        <dbReference type="SAM" id="SignalP"/>
    </source>
</evidence>
<dbReference type="STRING" id="502025.Hoch_0027"/>
<reference evidence="2 3" key="1">
    <citation type="journal article" date="2010" name="Stand. Genomic Sci.">
        <title>Complete genome sequence of Haliangium ochraceum type strain (SMP-2).</title>
        <authorList>
            <consortium name="US DOE Joint Genome Institute (JGI-PGF)"/>
            <person name="Ivanova N."/>
            <person name="Daum C."/>
            <person name="Lang E."/>
            <person name="Abt B."/>
            <person name="Kopitz M."/>
            <person name="Saunders E."/>
            <person name="Lapidus A."/>
            <person name="Lucas S."/>
            <person name="Glavina Del Rio T."/>
            <person name="Nolan M."/>
            <person name="Tice H."/>
            <person name="Copeland A."/>
            <person name="Cheng J.F."/>
            <person name="Chen F."/>
            <person name="Bruce D."/>
            <person name="Goodwin L."/>
            <person name="Pitluck S."/>
            <person name="Mavromatis K."/>
            <person name="Pati A."/>
            <person name="Mikhailova N."/>
            <person name="Chen A."/>
            <person name="Palaniappan K."/>
            <person name="Land M."/>
            <person name="Hauser L."/>
            <person name="Chang Y.J."/>
            <person name="Jeffries C.D."/>
            <person name="Detter J.C."/>
            <person name="Brettin T."/>
            <person name="Rohde M."/>
            <person name="Goker M."/>
            <person name="Bristow J."/>
            <person name="Markowitz V."/>
            <person name="Eisen J.A."/>
            <person name="Hugenholtz P."/>
            <person name="Kyrpides N.C."/>
            <person name="Klenk H.P."/>
        </authorList>
    </citation>
    <scope>NUCLEOTIDE SEQUENCE [LARGE SCALE GENOMIC DNA]</scope>
    <source>
        <strain evidence="3">DSM 14365 / CIP 107738 / JCM 11303 / AJ 13395 / SMP-2</strain>
    </source>
</reference>
<accession>D0LFN5</accession>
<dbReference type="PROSITE" id="PS51257">
    <property type="entry name" value="PROKAR_LIPOPROTEIN"/>
    <property type="match status" value="1"/>
</dbReference>
<gene>
    <name evidence="2" type="ordered locus">Hoch_0027</name>
</gene>
<evidence type="ECO:0008006" key="4">
    <source>
        <dbReference type="Google" id="ProtNLM"/>
    </source>
</evidence>
<dbReference type="KEGG" id="hoh:Hoch_0027"/>
<keyword evidence="1" id="KW-0732">Signal</keyword>
<evidence type="ECO:0000313" key="3">
    <source>
        <dbReference type="Proteomes" id="UP000001880"/>
    </source>
</evidence>
<dbReference type="Proteomes" id="UP000001880">
    <property type="component" value="Chromosome"/>
</dbReference>
<feature type="chain" id="PRO_5003011203" description="Lipoprotein" evidence="1">
    <location>
        <begin position="27"/>
        <end position="351"/>
    </location>
</feature>
<name>D0LFN5_HALO1</name>
<proteinExistence type="predicted"/>
<keyword evidence="3" id="KW-1185">Reference proteome</keyword>